<sequence>MVTLSPKGL</sequence>
<proteinExistence type="predicted"/>
<keyword evidence="2" id="KW-1185">Reference proteome</keyword>
<protein>
    <submittedName>
        <fullName evidence="1">Uncharacterized protein</fullName>
    </submittedName>
</protein>
<evidence type="ECO:0000313" key="2">
    <source>
        <dbReference type="Proteomes" id="UP000434172"/>
    </source>
</evidence>
<dbReference type="EMBL" id="WOWK01000169">
    <property type="protein sequence ID" value="KAF0316166.1"/>
    <property type="molecule type" value="Genomic_DNA"/>
</dbReference>
<evidence type="ECO:0000313" key="1">
    <source>
        <dbReference type="EMBL" id="KAF0316166.1"/>
    </source>
</evidence>
<organism evidence="1 2">
    <name type="scientific">Colletotrichum asianum</name>
    <dbReference type="NCBI Taxonomy" id="702518"/>
    <lineage>
        <taxon>Eukaryota</taxon>
        <taxon>Fungi</taxon>
        <taxon>Dikarya</taxon>
        <taxon>Ascomycota</taxon>
        <taxon>Pezizomycotina</taxon>
        <taxon>Sordariomycetes</taxon>
        <taxon>Hypocreomycetidae</taxon>
        <taxon>Glomerellales</taxon>
        <taxon>Glomerellaceae</taxon>
        <taxon>Colletotrichum</taxon>
        <taxon>Colletotrichum gloeosporioides species complex</taxon>
    </lineage>
</organism>
<accession>A0A8H3ZJU3</accession>
<reference evidence="1 2" key="1">
    <citation type="submission" date="2019-12" db="EMBL/GenBank/DDBJ databases">
        <title>A genome sequence resource for the geographically widespread anthracnose pathogen Colletotrichum asianum.</title>
        <authorList>
            <person name="Meng Y."/>
        </authorList>
    </citation>
    <scope>NUCLEOTIDE SEQUENCE [LARGE SCALE GENOMIC DNA]</scope>
    <source>
        <strain evidence="1 2">ICMP 18580</strain>
    </source>
</reference>
<gene>
    <name evidence="1" type="ORF">GQ607_016591</name>
</gene>
<comment type="caution">
    <text evidence="1">The sequence shown here is derived from an EMBL/GenBank/DDBJ whole genome shotgun (WGS) entry which is preliminary data.</text>
</comment>
<name>A0A8H3ZJU3_9PEZI</name>
<dbReference type="Proteomes" id="UP000434172">
    <property type="component" value="Unassembled WGS sequence"/>
</dbReference>